<dbReference type="SUPFAM" id="SSF48452">
    <property type="entry name" value="TPR-like"/>
    <property type="match status" value="2"/>
</dbReference>
<evidence type="ECO:0000256" key="4">
    <source>
        <dbReference type="SAM" id="MobiDB-lite"/>
    </source>
</evidence>
<evidence type="ECO:0000256" key="3">
    <source>
        <dbReference type="PROSITE-ProRule" id="PRU00339"/>
    </source>
</evidence>
<evidence type="ECO:0000313" key="7">
    <source>
        <dbReference type="RefSeq" id="XP_019630944.1"/>
    </source>
</evidence>
<sequence>MATKMGKRELDGFPGEGHRGTETEAGQISCPGYRGITTLGTRLDTNTNMAARKPGRLELEVEKCRAEGNWTKAMELVRQLERGKHSGLEPLVQLVLGETKLELHLQEVPPKEENIAKASRALTEARRHFNDALKGEHKQKWAEEILLLQGKLNYATGNYEDALGCFCKGRLEELSINIQSNRILRLIAEAYALKAMCLEKVPLKTFSKMKQAEREEEIISLYEHSGDMALLYLQECEKGQKATPTVGGVTINNTDLGHVLETAIYRTPVLHLKNGDLSTGIGRFREMLRAVEARCTQNLRQTLARQLSEVLLRAVCEKTYSPPVSPPSSATVQKRASVADVKVPGSSTASPSLRPKLYPSEGVFIPTQDTEESLLLLLLSEAIANREVVLSRAPEHKESRVQTVSNASAVYDLLTILLIRRSQPGLLAEILERTMKFGFDEFHLWYQFGLSLLAAGKHARAVRVLKECHTIQPDNDTVCLFVAKLCIEHLHQLEDAVTYSKKVIERDSKNSLQRNSKNSVNLQRDSESSPHASRAFLMLGVAYSMQASEAKLVSTRHELQKKALDSFNRSHTLDPGDHLALFHLGLQLALQRQIAEALQRVQQALQLRPDHLPSLHLLALLLSAGKQHAEARQLVDAALSEYPENSSLLFTKVKLSVAGGDAEEALVTCKHLLQLWKDTFEPTLKEEERRRGSGLIDKVMADKRSLAQIHITEFSDGDSGLHLTDTGSVYADSIAASKVEKALSEVASSLNSYTPKPGPQQAWAMQVHIWLNIADVYLAMGKVEDARACVQEAHAIFPYSHLVIFKRGCIHEMKYEYPEAKKCFSDATAINPSHVPSLQHLGMANYHLGNLVQGEKALRDAVSIDNTAHEAWANLGKVLEAQGDHLAATDCYFTALELEASSPVVQFSIIPKQLH</sequence>
<dbReference type="AlphaFoldDB" id="A0A6P4ZAM4"/>
<evidence type="ECO:0000313" key="6">
    <source>
        <dbReference type="Proteomes" id="UP000515135"/>
    </source>
</evidence>
<evidence type="ECO:0000259" key="5">
    <source>
        <dbReference type="Pfam" id="PF19440"/>
    </source>
</evidence>
<feature type="region of interest" description="Disordered" evidence="4">
    <location>
        <begin position="508"/>
        <end position="528"/>
    </location>
</feature>
<evidence type="ECO:0000256" key="2">
    <source>
        <dbReference type="ARBA" id="ARBA00038251"/>
    </source>
</evidence>
<dbReference type="PANTHER" id="PTHR23083:SF464">
    <property type="entry name" value="TETRATRICOPEPTIDE REPEAT DOMAIN 7, ISOFORM A"/>
    <property type="match status" value="1"/>
</dbReference>
<dbReference type="Pfam" id="PF14559">
    <property type="entry name" value="TPR_19"/>
    <property type="match status" value="1"/>
</dbReference>
<dbReference type="Gene3D" id="1.25.40.10">
    <property type="entry name" value="Tetratricopeptide repeat domain"/>
    <property type="match status" value="3"/>
</dbReference>
<name>A0A6P4ZAM4_BRABE</name>
<keyword evidence="6" id="KW-1185">Reference proteome</keyword>
<dbReference type="Proteomes" id="UP000515135">
    <property type="component" value="Unplaced"/>
</dbReference>
<feature type="repeat" description="TPR" evidence="3">
    <location>
        <begin position="578"/>
        <end position="611"/>
    </location>
</feature>
<dbReference type="SMART" id="SM00028">
    <property type="entry name" value="TPR"/>
    <property type="match status" value="8"/>
</dbReference>
<dbReference type="InterPro" id="IPR051722">
    <property type="entry name" value="Endocytosis_PI4K-reg_protein"/>
</dbReference>
<dbReference type="OrthoDB" id="29013at2759"/>
<protein>
    <submittedName>
        <fullName evidence="7">LOW QUALITY PROTEIN: tetratricopeptide repeat protein 7B-like</fullName>
    </submittedName>
</protein>
<dbReference type="FunFam" id="1.25.40.10:FF:003677">
    <property type="entry name" value="Uncharacterized protein"/>
    <property type="match status" value="1"/>
</dbReference>
<dbReference type="GO" id="GO:0072659">
    <property type="term" value="P:protein localization to plasma membrane"/>
    <property type="evidence" value="ECO:0007669"/>
    <property type="project" value="TreeGrafter"/>
</dbReference>
<feature type="region of interest" description="Disordered" evidence="4">
    <location>
        <begin position="1"/>
        <end position="28"/>
    </location>
</feature>
<feature type="repeat" description="TPR" evidence="3">
    <location>
        <begin position="869"/>
        <end position="902"/>
    </location>
</feature>
<feature type="compositionally biased region" description="Basic and acidic residues" evidence="4">
    <location>
        <begin position="1"/>
        <end position="22"/>
    </location>
</feature>
<dbReference type="GO" id="GO:0046854">
    <property type="term" value="P:phosphatidylinositol phosphate biosynthetic process"/>
    <property type="evidence" value="ECO:0007669"/>
    <property type="project" value="TreeGrafter"/>
</dbReference>
<gene>
    <name evidence="7" type="primary">LOC109474904</name>
</gene>
<dbReference type="GeneID" id="109474904"/>
<dbReference type="GO" id="GO:0005886">
    <property type="term" value="C:plasma membrane"/>
    <property type="evidence" value="ECO:0007669"/>
    <property type="project" value="TreeGrafter"/>
</dbReference>
<dbReference type="InterPro" id="IPR019734">
    <property type="entry name" value="TPR_rpt"/>
</dbReference>
<dbReference type="Pfam" id="PF13181">
    <property type="entry name" value="TPR_8"/>
    <property type="match status" value="1"/>
</dbReference>
<organism evidence="6 7">
    <name type="scientific">Branchiostoma belcheri</name>
    <name type="common">Amphioxus</name>
    <dbReference type="NCBI Taxonomy" id="7741"/>
    <lineage>
        <taxon>Eukaryota</taxon>
        <taxon>Metazoa</taxon>
        <taxon>Chordata</taxon>
        <taxon>Cephalochordata</taxon>
        <taxon>Leptocardii</taxon>
        <taxon>Amphioxiformes</taxon>
        <taxon>Branchiostomatidae</taxon>
        <taxon>Branchiostoma</taxon>
    </lineage>
</organism>
<feature type="domain" description="Tetratricopeptide repeat protein 7 N-terminal" evidence="5">
    <location>
        <begin position="52"/>
        <end position="431"/>
    </location>
</feature>
<feature type="compositionally biased region" description="Polar residues" evidence="4">
    <location>
        <begin position="510"/>
        <end position="523"/>
    </location>
</feature>
<comment type="function">
    <text evidence="1">Involved in endocytosis.</text>
</comment>
<feature type="repeat" description="TPR" evidence="3">
    <location>
        <begin position="442"/>
        <end position="475"/>
    </location>
</feature>
<reference evidence="7" key="1">
    <citation type="submission" date="2025-08" db="UniProtKB">
        <authorList>
            <consortium name="RefSeq"/>
        </authorList>
    </citation>
    <scope>IDENTIFICATION</scope>
    <source>
        <tissue evidence="7">Gonad</tissue>
    </source>
</reference>
<proteinExistence type="inferred from homology"/>
<dbReference type="InterPro" id="IPR011990">
    <property type="entry name" value="TPR-like_helical_dom_sf"/>
</dbReference>
<dbReference type="InterPro" id="IPR045819">
    <property type="entry name" value="TTC7_N"/>
</dbReference>
<dbReference type="RefSeq" id="XP_019630944.1">
    <property type="nucleotide sequence ID" value="XM_019775385.1"/>
</dbReference>
<dbReference type="PANTHER" id="PTHR23083">
    <property type="entry name" value="TETRATRICOPEPTIDE REPEAT PROTEIN, TPR"/>
    <property type="match status" value="1"/>
</dbReference>
<dbReference type="KEGG" id="bbel:109474904"/>
<evidence type="ECO:0000256" key="1">
    <source>
        <dbReference type="ARBA" id="ARBA00002550"/>
    </source>
</evidence>
<dbReference type="Pfam" id="PF19440">
    <property type="entry name" value="TTC7_N"/>
    <property type="match status" value="1"/>
</dbReference>
<dbReference type="FunFam" id="1.25.40.10:FF:000995">
    <property type="entry name" value="Uncharacterized protein, isoform B"/>
    <property type="match status" value="1"/>
</dbReference>
<dbReference type="PROSITE" id="PS50005">
    <property type="entry name" value="TPR"/>
    <property type="match status" value="3"/>
</dbReference>
<accession>A0A6P4ZAM4</accession>
<dbReference type="FunFam" id="1.25.40.10:FF:002196">
    <property type="entry name" value="Uncharacterized protein"/>
    <property type="match status" value="1"/>
</dbReference>
<keyword evidence="3" id="KW-0802">TPR repeat</keyword>
<comment type="similarity">
    <text evidence="2">Belongs to the YPP1 family.</text>
</comment>